<dbReference type="KEGG" id="aum:AURMO_01408"/>
<dbReference type="Gene3D" id="1.10.10.60">
    <property type="entry name" value="Homeodomain-like"/>
    <property type="match status" value="1"/>
</dbReference>
<keyword evidence="2" id="KW-1185">Reference proteome</keyword>
<reference evidence="1 2" key="1">
    <citation type="submission" date="2017-10" db="EMBL/GenBank/DDBJ databases">
        <title>Genome of an Actinobacterium that displays light-enhanced growth.</title>
        <authorList>
            <person name="Maresca J.A."/>
            <person name="Hempel P."/>
            <person name="Shevchenko O."/>
            <person name="Miller K.J."/>
            <person name="Hahn M.W."/>
        </authorList>
    </citation>
    <scope>NUCLEOTIDE SEQUENCE [LARGE SCALE GENOMIC DNA]</scope>
    <source>
        <strain evidence="1 2">MWH-Mo1</strain>
    </source>
</reference>
<proteinExistence type="predicted"/>
<gene>
    <name evidence="1" type="ORF">AURMO_01408</name>
</gene>
<evidence type="ECO:0008006" key="3">
    <source>
        <dbReference type="Google" id="ProtNLM"/>
    </source>
</evidence>
<dbReference type="OrthoDB" id="5124404at2"/>
<evidence type="ECO:0000313" key="2">
    <source>
        <dbReference type="Proteomes" id="UP000246894"/>
    </source>
</evidence>
<protein>
    <recommendedName>
        <fullName evidence="3">Transposase IS30-like HTH domain-containing protein</fullName>
    </recommendedName>
</protein>
<sequence>MVHLLQVYSNPAPGVVSPQELIFRSTRSKRPAQGDFRSKRARQLRADEAQRLVDHYLATRNIRTVARDLGLSRTTVTRILTEHGVSTSRGMTETQLAEAAELYGQGLSSFVIGKRLGFDNHTILNGLRRRGVSIRPRSGGG</sequence>
<dbReference type="EMBL" id="CP023994">
    <property type="protein sequence ID" value="AWR21998.1"/>
    <property type="molecule type" value="Genomic_DNA"/>
</dbReference>
<dbReference type="AlphaFoldDB" id="A0A2Z3S5D8"/>
<evidence type="ECO:0000313" key="1">
    <source>
        <dbReference type="EMBL" id="AWR21998.1"/>
    </source>
</evidence>
<dbReference type="Proteomes" id="UP000246894">
    <property type="component" value="Chromosome"/>
</dbReference>
<name>A0A2Z3S5D8_9MICO</name>
<organism evidence="1 2">
    <name type="scientific">Aurantimicrobium photophilum</name>
    <dbReference type="NCBI Taxonomy" id="1987356"/>
    <lineage>
        <taxon>Bacteria</taxon>
        <taxon>Bacillati</taxon>
        <taxon>Actinomycetota</taxon>
        <taxon>Actinomycetes</taxon>
        <taxon>Micrococcales</taxon>
        <taxon>Microbacteriaceae</taxon>
        <taxon>Aurantimicrobium</taxon>
    </lineage>
</organism>
<accession>A0A2Z3S5D8</accession>